<evidence type="ECO:0000313" key="2">
    <source>
        <dbReference type="Proteomes" id="UP000626656"/>
    </source>
</evidence>
<organism evidence="1 2">
    <name type="scientific">Bathymodiolus thermophilus thioautotrophic gill symbiont</name>
    <dbReference type="NCBI Taxonomy" id="2360"/>
    <lineage>
        <taxon>Bacteria</taxon>
        <taxon>Pseudomonadati</taxon>
        <taxon>Pseudomonadota</taxon>
        <taxon>Gammaproteobacteria</taxon>
        <taxon>sulfur-oxidizing symbionts</taxon>
    </lineage>
</organism>
<sequence length="85" mass="9602">MKNENTKEAYKKVWSKKANTILKDLVVQQVRWMSEKEVSEYGWMGSAPVIEFTNGVVIIASMDDEGNDAGALFTNHKDLSVLPRI</sequence>
<evidence type="ECO:0000313" key="1">
    <source>
        <dbReference type="EMBL" id="CAB5499784.1"/>
    </source>
</evidence>
<dbReference type="EMBL" id="CAHJWF010000144">
    <property type="protein sequence ID" value="CAB5499784.1"/>
    <property type="molecule type" value="Genomic_DNA"/>
</dbReference>
<proteinExistence type="predicted"/>
<accession>A0ABM8M669</accession>
<dbReference type="Proteomes" id="UP000626656">
    <property type="component" value="Unassembled WGS sequence"/>
</dbReference>
<name>A0ABM8M669_9GAMM</name>
<protein>
    <submittedName>
        <fullName evidence="1">Uncharacterized protein</fullName>
    </submittedName>
</protein>
<comment type="caution">
    <text evidence="1">The sequence shown here is derived from an EMBL/GenBank/DDBJ whole genome shotgun (WGS) entry which is preliminary data.</text>
</comment>
<reference evidence="1 2" key="1">
    <citation type="submission" date="2020-05" db="EMBL/GenBank/DDBJ databases">
        <authorList>
            <person name="Petersen J."/>
            <person name="Sayavedra L."/>
        </authorList>
    </citation>
    <scope>NUCLEOTIDE SEQUENCE [LARGE SCALE GENOMIC DNA]</scope>
    <source>
        <strain evidence="1">B azoricus SOX ET2 1586I</strain>
    </source>
</reference>
<gene>
    <name evidence="1" type="ORF">AZO1586I_549</name>
</gene>
<keyword evidence="2" id="KW-1185">Reference proteome</keyword>
<dbReference type="RefSeq" id="WP_202784194.1">
    <property type="nucleotide sequence ID" value="NZ_CAHJWF010000144.1"/>
</dbReference>